<dbReference type="InterPro" id="IPR007448">
    <property type="entry name" value="Sigma70_reg_Rsd_AlgQ"/>
</dbReference>
<dbReference type="AlphaFoldDB" id="A0A3B0Y2L2"/>
<evidence type="ECO:0000313" key="3">
    <source>
        <dbReference type="EMBL" id="VAW74918.1"/>
    </source>
</evidence>
<evidence type="ECO:0000256" key="1">
    <source>
        <dbReference type="ARBA" id="ARBA00023015"/>
    </source>
</evidence>
<gene>
    <name evidence="3" type="ORF">MNBD_GAMMA12-2453</name>
</gene>
<reference evidence="3" key="1">
    <citation type="submission" date="2018-06" db="EMBL/GenBank/DDBJ databases">
        <authorList>
            <person name="Zhirakovskaya E."/>
        </authorList>
    </citation>
    <scope>NUCLEOTIDE SEQUENCE</scope>
</reference>
<proteinExistence type="predicted"/>
<sequence>MLTSNQQASDQPQERRGESRKLIKELIHTRTELLSLLSRLVAFKPFEEELDEEVQETLTEFCEILIDYTADAHFRLYRFIDENKERRKAVLEIAESSYNKISEITRIILDFNDRYFHDIDYEESRSKQLPIKNLESDLSTLAEVLAIRIQLEDDLIEAMVKGPLNTQPAEA</sequence>
<dbReference type="InterPro" id="IPR038309">
    <property type="entry name" value="Rsd/AlgQ_sf"/>
</dbReference>
<dbReference type="GO" id="GO:0006355">
    <property type="term" value="P:regulation of DNA-templated transcription"/>
    <property type="evidence" value="ECO:0007669"/>
    <property type="project" value="InterPro"/>
</dbReference>
<dbReference type="Pfam" id="PF04353">
    <property type="entry name" value="Rsd_AlgQ"/>
    <property type="match status" value="1"/>
</dbReference>
<organism evidence="3">
    <name type="scientific">hydrothermal vent metagenome</name>
    <dbReference type="NCBI Taxonomy" id="652676"/>
    <lineage>
        <taxon>unclassified sequences</taxon>
        <taxon>metagenomes</taxon>
        <taxon>ecological metagenomes</taxon>
    </lineage>
</organism>
<accession>A0A3B0Y2L2</accession>
<evidence type="ECO:0000256" key="2">
    <source>
        <dbReference type="ARBA" id="ARBA00023163"/>
    </source>
</evidence>
<dbReference type="EMBL" id="UOFL01000072">
    <property type="protein sequence ID" value="VAW74918.1"/>
    <property type="molecule type" value="Genomic_DNA"/>
</dbReference>
<evidence type="ECO:0008006" key="4">
    <source>
        <dbReference type="Google" id="ProtNLM"/>
    </source>
</evidence>
<keyword evidence="2" id="KW-0804">Transcription</keyword>
<dbReference type="Gene3D" id="1.20.120.1370">
    <property type="entry name" value="Regulator of RNA polymerase sigma(70) subunit, domain 4"/>
    <property type="match status" value="1"/>
</dbReference>
<name>A0A3B0Y2L2_9ZZZZ</name>
<keyword evidence="1" id="KW-0805">Transcription regulation</keyword>
<protein>
    <recommendedName>
        <fullName evidence="4">Rsd/AlgQ family anti-sigma factor</fullName>
    </recommendedName>
</protein>